<dbReference type="InterPro" id="IPR000305">
    <property type="entry name" value="GIY-YIG_endonuc"/>
</dbReference>
<feature type="domain" description="GIY-YIG" evidence="1">
    <location>
        <begin position="1"/>
        <end position="76"/>
    </location>
</feature>
<dbReference type="InterPro" id="IPR050381">
    <property type="entry name" value="SLX1_endonuclease"/>
</dbReference>
<dbReference type="RefSeq" id="WP_163692915.1">
    <property type="nucleotide sequence ID" value="NZ_FXTW01000002.1"/>
</dbReference>
<dbReference type="PANTHER" id="PTHR20208">
    <property type="entry name" value="STRUCTURE-SPECIFIC ENDONUCLEASE SUBUNIT SLX1"/>
    <property type="match status" value="1"/>
</dbReference>
<evidence type="ECO:0000259" key="1">
    <source>
        <dbReference type="PROSITE" id="PS50164"/>
    </source>
</evidence>
<dbReference type="InterPro" id="IPR035901">
    <property type="entry name" value="GIY-YIG_endonuc_sf"/>
</dbReference>
<dbReference type="CDD" id="cd10449">
    <property type="entry name" value="GIY-YIG_SLX1_like"/>
    <property type="match status" value="1"/>
</dbReference>
<dbReference type="PANTHER" id="PTHR20208:SF13">
    <property type="entry name" value="STRUCTURE-SPECIFIC ENDONUCLEASE SUBUNIT SLX1"/>
    <property type="match status" value="1"/>
</dbReference>
<proteinExistence type="predicted"/>
<evidence type="ECO:0000313" key="3">
    <source>
        <dbReference type="Proteomes" id="UP000468443"/>
    </source>
</evidence>
<dbReference type="Pfam" id="PF01541">
    <property type="entry name" value="GIY-YIG"/>
    <property type="match status" value="1"/>
</dbReference>
<dbReference type="Gene3D" id="3.40.1440.10">
    <property type="entry name" value="GIY-YIG endonuclease"/>
    <property type="match status" value="1"/>
</dbReference>
<name>A0A6P0UBR8_9FLAO</name>
<organism evidence="2 3">
    <name type="scientific">Muriicola jejuensis</name>
    <dbReference type="NCBI Taxonomy" id="504488"/>
    <lineage>
        <taxon>Bacteria</taxon>
        <taxon>Pseudomonadati</taxon>
        <taxon>Bacteroidota</taxon>
        <taxon>Flavobacteriia</taxon>
        <taxon>Flavobacteriales</taxon>
        <taxon>Flavobacteriaceae</taxon>
        <taxon>Muriicola</taxon>
    </lineage>
</organism>
<dbReference type="EMBL" id="JAABOP010000002">
    <property type="protein sequence ID" value="NER10664.1"/>
    <property type="molecule type" value="Genomic_DNA"/>
</dbReference>
<sequence>MKYYVYVLKSLNFDRHYVGFSRNPVRRLRQHNGGKNKSTKPYLPWELLFCEAYPTKEEALEREKFLKTGKGREHIKSATWRN</sequence>
<dbReference type="SUPFAM" id="SSF82771">
    <property type="entry name" value="GIY-YIG endonuclease"/>
    <property type="match status" value="1"/>
</dbReference>
<comment type="caution">
    <text evidence="2">The sequence shown here is derived from an EMBL/GenBank/DDBJ whole genome shotgun (WGS) entry which is preliminary data.</text>
</comment>
<dbReference type="Proteomes" id="UP000468443">
    <property type="component" value="Unassembled WGS sequence"/>
</dbReference>
<protein>
    <submittedName>
        <fullName evidence="2">GIY-YIG nuclease family protein</fullName>
    </submittedName>
</protein>
<dbReference type="PROSITE" id="PS50164">
    <property type="entry name" value="GIY_YIG"/>
    <property type="match status" value="1"/>
</dbReference>
<keyword evidence="3" id="KW-1185">Reference proteome</keyword>
<reference evidence="2 3" key="1">
    <citation type="submission" date="2020-01" db="EMBL/GenBank/DDBJ databases">
        <title>Muriicola jejuensis KCTC 22299.</title>
        <authorList>
            <person name="Wang G."/>
        </authorList>
    </citation>
    <scope>NUCLEOTIDE SEQUENCE [LARGE SCALE GENOMIC DNA]</scope>
    <source>
        <strain evidence="2 3">KCTC 22299</strain>
    </source>
</reference>
<gene>
    <name evidence="2" type="ORF">GWK09_09070</name>
</gene>
<accession>A0A6P0UBR8</accession>
<evidence type="ECO:0000313" key="2">
    <source>
        <dbReference type="EMBL" id="NER10664.1"/>
    </source>
</evidence>
<dbReference type="AlphaFoldDB" id="A0A6P0UBR8"/>